<reference evidence="3 4" key="1">
    <citation type="journal article" date="2018" name="MBio">
        <title>Comparative Genomics Reveals the Core Gene Toolbox for the Fungus-Insect Symbiosis.</title>
        <authorList>
            <person name="Wang Y."/>
            <person name="Stata M."/>
            <person name="Wang W."/>
            <person name="Stajich J.E."/>
            <person name="White M.M."/>
            <person name="Moncalvo J.M."/>
        </authorList>
    </citation>
    <scope>NUCLEOTIDE SEQUENCE [LARGE SCALE GENOMIC DNA]</scope>
    <source>
        <strain evidence="3 4">SC-DP-2</strain>
    </source>
</reference>
<keyword evidence="4" id="KW-1185">Reference proteome</keyword>
<dbReference type="InterPro" id="IPR040455">
    <property type="entry name" value="Atg6_BARA"/>
</dbReference>
<dbReference type="GO" id="GO:0030674">
    <property type="term" value="F:protein-macromolecule adaptor activity"/>
    <property type="evidence" value="ECO:0007669"/>
    <property type="project" value="TreeGrafter"/>
</dbReference>
<dbReference type="AlphaFoldDB" id="A0A2T9ZBF9"/>
<dbReference type="GO" id="GO:0000045">
    <property type="term" value="P:autophagosome assembly"/>
    <property type="evidence" value="ECO:0007669"/>
    <property type="project" value="TreeGrafter"/>
</dbReference>
<dbReference type="OrthoDB" id="20368at2759"/>
<dbReference type="GO" id="GO:0043548">
    <property type="term" value="F:phosphatidylinositol 3-kinase binding"/>
    <property type="evidence" value="ECO:0007669"/>
    <property type="project" value="TreeGrafter"/>
</dbReference>
<dbReference type="PANTHER" id="PTHR12768">
    <property type="entry name" value="BECLIN 1"/>
    <property type="match status" value="1"/>
</dbReference>
<dbReference type="Gene3D" id="1.10.418.40">
    <property type="entry name" value="Autophagy protein 6/Beclin 1"/>
    <property type="match status" value="1"/>
</dbReference>
<evidence type="ECO:0000313" key="3">
    <source>
        <dbReference type="EMBL" id="PVV01949.1"/>
    </source>
</evidence>
<dbReference type="InterPro" id="IPR038274">
    <property type="entry name" value="Atg6/Beclin_C_sf"/>
</dbReference>
<dbReference type="STRING" id="133381.A0A2T9ZBF9"/>
<evidence type="ECO:0000259" key="2">
    <source>
        <dbReference type="Pfam" id="PF04111"/>
    </source>
</evidence>
<evidence type="ECO:0000313" key="4">
    <source>
        <dbReference type="Proteomes" id="UP000245609"/>
    </source>
</evidence>
<dbReference type="PANTHER" id="PTHR12768:SF4">
    <property type="entry name" value="BECLIN-1"/>
    <property type="match status" value="1"/>
</dbReference>
<dbReference type="GO" id="GO:0045324">
    <property type="term" value="P:late endosome to vacuole transport"/>
    <property type="evidence" value="ECO:0007669"/>
    <property type="project" value="TreeGrafter"/>
</dbReference>
<dbReference type="GO" id="GO:0034272">
    <property type="term" value="C:phosphatidylinositol 3-kinase complex, class III, type II"/>
    <property type="evidence" value="ECO:0007669"/>
    <property type="project" value="TreeGrafter"/>
</dbReference>
<protein>
    <recommendedName>
        <fullName evidence="2">Atg6 BARA domain-containing protein</fullName>
    </recommendedName>
</protein>
<dbReference type="GO" id="GO:0006995">
    <property type="term" value="P:cellular response to nitrogen starvation"/>
    <property type="evidence" value="ECO:0007669"/>
    <property type="project" value="TreeGrafter"/>
</dbReference>
<name>A0A2T9ZBF9_9FUNG</name>
<comment type="caution">
    <text evidence="3">The sequence shown here is derived from an EMBL/GenBank/DDBJ whole genome shotgun (WGS) entry which is preliminary data.</text>
</comment>
<proteinExistence type="inferred from homology"/>
<gene>
    <name evidence="3" type="ORF">BB560_003613</name>
</gene>
<comment type="similarity">
    <text evidence="1">Belongs to the beclin family.</text>
</comment>
<organism evidence="3 4">
    <name type="scientific">Smittium megazygosporum</name>
    <dbReference type="NCBI Taxonomy" id="133381"/>
    <lineage>
        <taxon>Eukaryota</taxon>
        <taxon>Fungi</taxon>
        <taxon>Fungi incertae sedis</taxon>
        <taxon>Zoopagomycota</taxon>
        <taxon>Kickxellomycotina</taxon>
        <taxon>Harpellomycetes</taxon>
        <taxon>Harpellales</taxon>
        <taxon>Legeriomycetaceae</taxon>
        <taxon>Smittium</taxon>
    </lineage>
</organism>
<sequence length="84" mass="9316">MVAFLSCLNEVCRFVEKHLESIGSDSSSTKPNSNKIPYTIKGDCIGNASIKMQFSTDEMWTKALTLMLINCKWLLAFASNFGTS</sequence>
<dbReference type="InterPro" id="IPR007243">
    <property type="entry name" value="Atg6/Beclin"/>
</dbReference>
<dbReference type="Pfam" id="PF04111">
    <property type="entry name" value="APG6"/>
    <property type="match status" value="1"/>
</dbReference>
<evidence type="ECO:0000256" key="1">
    <source>
        <dbReference type="ARBA" id="ARBA00005965"/>
    </source>
</evidence>
<dbReference type="GO" id="GO:0000423">
    <property type="term" value="P:mitophagy"/>
    <property type="evidence" value="ECO:0007669"/>
    <property type="project" value="TreeGrafter"/>
</dbReference>
<dbReference type="GO" id="GO:0000407">
    <property type="term" value="C:phagophore assembly site"/>
    <property type="evidence" value="ECO:0007669"/>
    <property type="project" value="TreeGrafter"/>
</dbReference>
<dbReference type="GO" id="GO:0034271">
    <property type="term" value="C:phosphatidylinositol 3-kinase complex, class III, type I"/>
    <property type="evidence" value="ECO:0007669"/>
    <property type="project" value="TreeGrafter"/>
</dbReference>
<feature type="domain" description="Atg6 BARA" evidence="2">
    <location>
        <begin position="1"/>
        <end position="80"/>
    </location>
</feature>
<dbReference type="Proteomes" id="UP000245609">
    <property type="component" value="Unassembled WGS sequence"/>
</dbReference>
<accession>A0A2T9ZBF9</accession>
<dbReference type="EMBL" id="MBFS01000689">
    <property type="protein sequence ID" value="PVV01949.1"/>
    <property type="molecule type" value="Genomic_DNA"/>
</dbReference>